<organism evidence="2 3">
    <name type="scientific">Mesonia phycicola</name>
    <dbReference type="NCBI Taxonomy" id="579105"/>
    <lineage>
        <taxon>Bacteria</taxon>
        <taxon>Pseudomonadati</taxon>
        <taxon>Bacteroidota</taxon>
        <taxon>Flavobacteriia</taxon>
        <taxon>Flavobacteriales</taxon>
        <taxon>Flavobacteriaceae</taxon>
        <taxon>Mesonia</taxon>
    </lineage>
</organism>
<dbReference type="STRING" id="579105.SAMN04488096_10734"/>
<dbReference type="AlphaFoldDB" id="A0A1M6FZ22"/>
<gene>
    <name evidence="2" type="ORF">SAMN04488096_10734</name>
</gene>
<evidence type="ECO:0000313" key="2">
    <source>
        <dbReference type="EMBL" id="SHJ02951.1"/>
    </source>
</evidence>
<feature type="transmembrane region" description="Helical" evidence="1">
    <location>
        <begin position="73"/>
        <end position="95"/>
    </location>
</feature>
<keyword evidence="1" id="KW-1133">Transmembrane helix</keyword>
<name>A0A1M6FZ22_9FLAO</name>
<feature type="transmembrane region" description="Helical" evidence="1">
    <location>
        <begin position="116"/>
        <end position="139"/>
    </location>
</feature>
<keyword evidence="1" id="KW-0812">Transmembrane</keyword>
<proteinExistence type="predicted"/>
<feature type="transmembrane region" description="Helical" evidence="1">
    <location>
        <begin position="38"/>
        <end position="61"/>
    </location>
</feature>
<keyword evidence="3" id="KW-1185">Reference proteome</keyword>
<sequence length="147" mass="17701">MILNLIERIKQPRVLRYIYYWLFQIANKTNNSTPKTSVSITLAFTHILQIVFFINLFGYIVDFDIWRSFFTNTSIIFIIITALMFLYFVEIVYHFRDKHLLYIKEFEKENSKQKRSGTIVLALYFIISFSIFFGILYLIKLNSPFYT</sequence>
<reference evidence="2 3" key="1">
    <citation type="submission" date="2016-11" db="EMBL/GenBank/DDBJ databases">
        <authorList>
            <person name="Jaros S."/>
            <person name="Januszkiewicz K."/>
            <person name="Wedrychowicz H."/>
        </authorList>
    </citation>
    <scope>NUCLEOTIDE SEQUENCE [LARGE SCALE GENOMIC DNA]</scope>
    <source>
        <strain evidence="2 3">DSM 21425</strain>
    </source>
</reference>
<protein>
    <submittedName>
        <fullName evidence="2">Uncharacterized protein</fullName>
    </submittedName>
</protein>
<accession>A0A1M6FZ22</accession>
<evidence type="ECO:0000313" key="3">
    <source>
        <dbReference type="Proteomes" id="UP000184225"/>
    </source>
</evidence>
<dbReference type="EMBL" id="FQYY01000007">
    <property type="protein sequence ID" value="SHJ02951.1"/>
    <property type="molecule type" value="Genomic_DNA"/>
</dbReference>
<keyword evidence="1" id="KW-0472">Membrane</keyword>
<dbReference type="Proteomes" id="UP000184225">
    <property type="component" value="Unassembled WGS sequence"/>
</dbReference>
<evidence type="ECO:0000256" key="1">
    <source>
        <dbReference type="SAM" id="Phobius"/>
    </source>
</evidence>